<keyword evidence="2" id="KW-0460">Magnesium</keyword>
<dbReference type="EMBL" id="QDEB01077250">
    <property type="protein sequence ID" value="RZC34725.1"/>
    <property type="molecule type" value="Genomic_DNA"/>
</dbReference>
<dbReference type="GO" id="GO:0042811">
    <property type="term" value="P:pheromone biosynthetic process"/>
    <property type="evidence" value="ECO:0007669"/>
    <property type="project" value="UniProtKB-ARBA"/>
</dbReference>
<gene>
    <name evidence="3" type="ORF">BDFB_011771</name>
</gene>
<dbReference type="OrthoDB" id="6921389at2759"/>
<dbReference type="InterPro" id="IPR000092">
    <property type="entry name" value="Polyprenyl_synt"/>
</dbReference>
<dbReference type="GO" id="GO:0004659">
    <property type="term" value="F:prenyltransferase activity"/>
    <property type="evidence" value="ECO:0007669"/>
    <property type="project" value="InterPro"/>
</dbReference>
<dbReference type="PROSITE" id="PS00723">
    <property type="entry name" value="POLYPRENYL_SYNTHASE_1"/>
    <property type="match status" value="1"/>
</dbReference>
<dbReference type="SUPFAM" id="SSF48576">
    <property type="entry name" value="Terpenoid synthases"/>
    <property type="match status" value="2"/>
</dbReference>
<dbReference type="GO" id="GO:0008299">
    <property type="term" value="P:isoprenoid biosynthetic process"/>
    <property type="evidence" value="ECO:0007669"/>
    <property type="project" value="InterPro"/>
</dbReference>
<keyword evidence="1" id="KW-0479">Metal-binding</keyword>
<proteinExistence type="predicted"/>
<keyword evidence="4" id="KW-1185">Reference proteome</keyword>
<dbReference type="PROSITE" id="PS00444">
    <property type="entry name" value="POLYPRENYL_SYNTHASE_2"/>
    <property type="match status" value="1"/>
</dbReference>
<dbReference type="CDD" id="cd00685">
    <property type="entry name" value="Trans_IPPS_HT"/>
    <property type="match status" value="1"/>
</dbReference>
<dbReference type="PANTHER" id="PTHR12001:SF44">
    <property type="entry name" value="GERANYLGERANYL PYROPHOSPHATE SYNTHASE"/>
    <property type="match status" value="1"/>
</dbReference>
<sequence>MIEENYVLKLLKAFNHWLKVPQNKLQEIFTIMELLCAAELLFDDIRDNVTDRNGLPTAQTIYGLPITINVVGYLRYVVLEKILEYDNTEIVKRYLEHSLEFYRALGMEIYWRDNIICPTEEEYKKNIIRKSSTLILFALRLMQQFSENKQDFTKLTRLLGIYFQIYNDYETEIADRSEDSSERKFTFPIIHAIQTQPDIMRQKTKQIEVKKYLVSLLEKYGSLDYTKKTLNKLKEEIQEELQKIEEPNPIMLQIVCDIILLQPAQHILQIPGKKVRSKLSRAFNNWLKIPKDKVERIENILEIIHTHTLLLDDIQDSSTLRRGIPTAHLIYGIPAAIVTGNYIGFCVALEKVLELQHPQAVEIFTELSLELYRGQGMDIYWRDNVVCPTEDEYKEMCSRSEYCKTFKSISKECIFDAETGVLFLLSLRLMQLFSSDKTDFEKFVEKVGLFFQIRDDYMNLCSDEYSANKNYCEDLTEGKFSFPIIHAIHAHPDDQRILNIIKQKPKDYETKKSCVELLKQFGSLDYTKQELIKLKKEALQN</sequence>
<dbReference type="Proteomes" id="UP000292052">
    <property type="component" value="Unassembled WGS sequence"/>
</dbReference>
<evidence type="ECO:0000256" key="2">
    <source>
        <dbReference type="ARBA" id="ARBA00022842"/>
    </source>
</evidence>
<dbReference type="InterPro" id="IPR008949">
    <property type="entry name" value="Isoprenoid_synthase_dom_sf"/>
</dbReference>
<accession>A0A482VPE6</accession>
<dbReference type="GO" id="GO:0046872">
    <property type="term" value="F:metal ion binding"/>
    <property type="evidence" value="ECO:0007669"/>
    <property type="project" value="UniProtKB-KW"/>
</dbReference>
<reference evidence="3 4" key="1">
    <citation type="submission" date="2017-03" db="EMBL/GenBank/DDBJ databases">
        <title>Genome of the blue death feigning beetle - Asbolus verrucosus.</title>
        <authorList>
            <person name="Rider S.D."/>
        </authorList>
    </citation>
    <scope>NUCLEOTIDE SEQUENCE [LARGE SCALE GENOMIC DNA]</scope>
    <source>
        <strain evidence="3">Butters</strain>
        <tissue evidence="3">Head and leg muscle</tissue>
    </source>
</reference>
<dbReference type="STRING" id="1661398.A0A482VPE6"/>
<dbReference type="CDD" id="cd00385">
    <property type="entry name" value="Isoprenoid_Biosyn_C1"/>
    <property type="match status" value="1"/>
</dbReference>
<evidence type="ECO:0000313" key="3">
    <source>
        <dbReference type="EMBL" id="RZC34725.1"/>
    </source>
</evidence>
<dbReference type="Gene3D" id="1.10.600.10">
    <property type="entry name" value="Farnesyl Diphosphate Synthase"/>
    <property type="match status" value="2"/>
</dbReference>
<dbReference type="InterPro" id="IPR033749">
    <property type="entry name" value="Polyprenyl_synt_CS"/>
</dbReference>
<comment type="caution">
    <text evidence="3">The sequence shown here is derived from an EMBL/GenBank/DDBJ whole genome shotgun (WGS) entry which is preliminary data.</text>
</comment>
<evidence type="ECO:0000256" key="1">
    <source>
        <dbReference type="ARBA" id="ARBA00022723"/>
    </source>
</evidence>
<dbReference type="Pfam" id="PF00348">
    <property type="entry name" value="polyprenyl_synt"/>
    <property type="match status" value="2"/>
</dbReference>
<dbReference type="AlphaFoldDB" id="A0A482VPE6"/>
<feature type="non-terminal residue" evidence="3">
    <location>
        <position position="541"/>
    </location>
</feature>
<protein>
    <submittedName>
        <fullName evidence="3">Polyprenyl synt domain containing protein</fullName>
    </submittedName>
</protein>
<name>A0A482VPE6_ASBVE</name>
<evidence type="ECO:0000313" key="4">
    <source>
        <dbReference type="Proteomes" id="UP000292052"/>
    </source>
</evidence>
<dbReference type="PANTHER" id="PTHR12001">
    <property type="entry name" value="GERANYLGERANYL PYROPHOSPHATE SYNTHASE"/>
    <property type="match status" value="1"/>
</dbReference>
<organism evidence="3 4">
    <name type="scientific">Asbolus verrucosus</name>
    <name type="common">Desert ironclad beetle</name>
    <dbReference type="NCBI Taxonomy" id="1661398"/>
    <lineage>
        <taxon>Eukaryota</taxon>
        <taxon>Metazoa</taxon>
        <taxon>Ecdysozoa</taxon>
        <taxon>Arthropoda</taxon>
        <taxon>Hexapoda</taxon>
        <taxon>Insecta</taxon>
        <taxon>Pterygota</taxon>
        <taxon>Neoptera</taxon>
        <taxon>Endopterygota</taxon>
        <taxon>Coleoptera</taxon>
        <taxon>Polyphaga</taxon>
        <taxon>Cucujiformia</taxon>
        <taxon>Tenebrionidae</taxon>
        <taxon>Pimeliinae</taxon>
        <taxon>Asbolus</taxon>
    </lineage>
</organism>